<keyword evidence="2" id="KW-0812">Transmembrane</keyword>
<reference evidence="4" key="1">
    <citation type="journal article" date="2019" name="Int. J. Syst. Evol. Microbiol.">
        <title>The Global Catalogue of Microorganisms (GCM) 10K type strain sequencing project: providing services to taxonomists for standard genome sequencing and annotation.</title>
        <authorList>
            <consortium name="The Broad Institute Genomics Platform"/>
            <consortium name="The Broad Institute Genome Sequencing Center for Infectious Disease"/>
            <person name="Wu L."/>
            <person name="Ma J."/>
        </authorList>
    </citation>
    <scope>NUCLEOTIDE SEQUENCE [LARGE SCALE GENOMIC DNA]</scope>
    <source>
        <strain evidence="4">JCM 16925</strain>
    </source>
</reference>
<evidence type="ECO:0000256" key="2">
    <source>
        <dbReference type="SAM" id="Phobius"/>
    </source>
</evidence>
<proteinExistence type="predicted"/>
<keyword evidence="2" id="KW-0472">Membrane</keyword>
<keyword evidence="4" id="KW-1185">Reference proteome</keyword>
<accession>A0ABP7UJD8</accession>
<evidence type="ECO:0000313" key="4">
    <source>
        <dbReference type="Proteomes" id="UP001499984"/>
    </source>
</evidence>
<feature type="transmembrane region" description="Helical" evidence="2">
    <location>
        <begin position="94"/>
        <end position="111"/>
    </location>
</feature>
<dbReference type="Proteomes" id="UP001499984">
    <property type="component" value="Unassembled WGS sequence"/>
</dbReference>
<dbReference type="EMBL" id="BAAAZY010000005">
    <property type="protein sequence ID" value="GAA4045017.1"/>
    <property type="molecule type" value="Genomic_DNA"/>
</dbReference>
<name>A0ABP7UJD8_9ACTN</name>
<evidence type="ECO:0008006" key="5">
    <source>
        <dbReference type="Google" id="ProtNLM"/>
    </source>
</evidence>
<dbReference type="RefSeq" id="WP_345009528.1">
    <property type="nucleotide sequence ID" value="NZ_BAAAZY010000005.1"/>
</dbReference>
<protein>
    <recommendedName>
        <fullName evidence="5">DUF2335 domain-containing protein</fullName>
    </recommendedName>
</protein>
<evidence type="ECO:0000256" key="1">
    <source>
        <dbReference type="SAM" id="MobiDB-lite"/>
    </source>
</evidence>
<feature type="transmembrane region" description="Helical" evidence="2">
    <location>
        <begin position="64"/>
        <end position="82"/>
    </location>
</feature>
<evidence type="ECO:0000313" key="3">
    <source>
        <dbReference type="EMBL" id="GAA4045017.1"/>
    </source>
</evidence>
<gene>
    <name evidence="3" type="ORF">GCM10022233_13180</name>
</gene>
<keyword evidence="2" id="KW-1133">Transmembrane helix</keyword>
<feature type="region of interest" description="Disordered" evidence="1">
    <location>
        <begin position="1"/>
        <end position="20"/>
    </location>
</feature>
<sequence length="118" mass="12944">MTDSTPAPDPGPVGETRSSWRDLPLDQQAAAWETAVPGSAERMLRQIEADYEHRRWMDRVEVRFRIFGAVVAGTGITGVFWLTKYLVDHDAPGFAAGVFGASIAAFAGLVLRRDRPGQ</sequence>
<comment type="caution">
    <text evidence="3">The sequence shown here is derived from an EMBL/GenBank/DDBJ whole genome shotgun (WGS) entry which is preliminary data.</text>
</comment>
<organism evidence="3 4">
    <name type="scientific">Streptomyces shaanxiensis</name>
    <dbReference type="NCBI Taxonomy" id="653357"/>
    <lineage>
        <taxon>Bacteria</taxon>
        <taxon>Bacillati</taxon>
        <taxon>Actinomycetota</taxon>
        <taxon>Actinomycetes</taxon>
        <taxon>Kitasatosporales</taxon>
        <taxon>Streptomycetaceae</taxon>
        <taxon>Streptomyces</taxon>
    </lineage>
</organism>